<feature type="repeat" description="ARM" evidence="2">
    <location>
        <begin position="587"/>
        <end position="629"/>
    </location>
</feature>
<evidence type="ECO:0000313" key="3">
    <source>
        <dbReference type="EMBL" id="JAP35628.1"/>
    </source>
</evidence>
<dbReference type="Gene3D" id="1.25.10.10">
    <property type="entry name" value="Leucine-rich Repeat Variant"/>
    <property type="match status" value="3"/>
</dbReference>
<dbReference type="PANTHER" id="PTHR47451:SF1">
    <property type="entry name" value="ARM REPEAT SUPERFAMILY PROTEIN"/>
    <property type="match status" value="1"/>
</dbReference>
<dbReference type="SUPFAM" id="SSF48371">
    <property type="entry name" value="ARM repeat"/>
    <property type="match status" value="2"/>
</dbReference>
<evidence type="ECO:0000256" key="2">
    <source>
        <dbReference type="PROSITE-ProRule" id="PRU00259"/>
    </source>
</evidence>
<dbReference type="InterPro" id="IPR011989">
    <property type="entry name" value="ARM-like"/>
</dbReference>
<dbReference type="PROSITE" id="PS50176">
    <property type="entry name" value="ARM_REPEAT"/>
    <property type="match status" value="2"/>
</dbReference>
<reference evidence="3" key="1">
    <citation type="submission" date="2015-12" db="EMBL/GenBank/DDBJ databases">
        <title>Gene expression during late stages of embryo sac development: a critical building block for successful pollen-pistil interactions.</title>
        <authorList>
            <person name="Liu Y."/>
            <person name="Joly V."/>
            <person name="Sabar M."/>
            <person name="Matton D.P."/>
        </authorList>
    </citation>
    <scope>NUCLEOTIDE SEQUENCE</scope>
</reference>
<dbReference type="AlphaFoldDB" id="A0A0V0ISQ7"/>
<evidence type="ECO:0000256" key="1">
    <source>
        <dbReference type="ARBA" id="ARBA00022737"/>
    </source>
</evidence>
<dbReference type="SMART" id="SM00185">
    <property type="entry name" value="ARM"/>
    <property type="match status" value="5"/>
</dbReference>
<keyword evidence="1" id="KW-0677">Repeat</keyword>
<dbReference type="InterPro" id="IPR016024">
    <property type="entry name" value="ARM-type_fold"/>
</dbReference>
<feature type="repeat" description="ARM" evidence="2">
    <location>
        <begin position="25"/>
        <end position="67"/>
    </location>
</feature>
<sequence length="656" mass="72382">MEQGLCTLWNLSVDEKLRNKIANSDFLPLLIKFLEYEEVQVKEAAGGILANLALTASNHNNMIEAGVVPKLAMFLKNEVEGSKVIKNEATNALLELAKDEYCKILIMEEGLLLVPLVGAASYKSFRPPLYSWPSLPDGTKIEKNPKPSRFGASELLLGLNIEDNNVNIEEGKRNAMVGRTRQQFLARIGAIETEEENKSRGGLPSNPRFTLLPWIDGVARLVLILGLEDESAIASAADAIADASINEHMRVSFKEAGAINPLVQLISHPSDTVKLAVLRAIQRLSISDDVCQRLEEQNALYSLVDLLSNSEICKSLTRMILDILTQILDPSKEMKSKFYNGPVNGSIKARSAARNAARNAGLTGNENVKVASTTSLETVNVVDLLDSTILSRLVDIMRTPSPDLQRKAASILEFASVIEPCMEKILSIDLETGLDAVLQQKTFNDTESEIDMQKPELYALEVEEAGHAISAASRLLTRLLDFEQFCHKVNASHFTKLLRKVLKSDIPLYHKDWVAACLVKLSYLSVPNFDNDNPINLEVTLYETIPRLIEQMKTSYSREVEEASVVELNRIISEEVVNSTRAVAAEGGIFPLVKVLENGSERAVEAALAILYNLSMESENHAAIIAAGSVPILRRLVLAQGSHWMRALRLLRILPT</sequence>
<name>A0A0V0ISQ7_SOLCH</name>
<dbReference type="PANTHER" id="PTHR47451">
    <property type="entry name" value="ARM REPEAT SUPERFAMILY PROTEIN"/>
    <property type="match status" value="1"/>
</dbReference>
<proteinExistence type="predicted"/>
<dbReference type="Pfam" id="PF00514">
    <property type="entry name" value="Arm"/>
    <property type="match status" value="1"/>
</dbReference>
<organism evidence="3">
    <name type="scientific">Solanum chacoense</name>
    <name type="common">Chaco potato</name>
    <dbReference type="NCBI Taxonomy" id="4108"/>
    <lineage>
        <taxon>Eukaryota</taxon>
        <taxon>Viridiplantae</taxon>
        <taxon>Streptophyta</taxon>
        <taxon>Embryophyta</taxon>
        <taxon>Tracheophyta</taxon>
        <taxon>Spermatophyta</taxon>
        <taxon>Magnoliopsida</taxon>
        <taxon>eudicotyledons</taxon>
        <taxon>Gunneridae</taxon>
        <taxon>Pentapetalae</taxon>
        <taxon>asterids</taxon>
        <taxon>lamiids</taxon>
        <taxon>Solanales</taxon>
        <taxon>Solanaceae</taxon>
        <taxon>Solanoideae</taxon>
        <taxon>Solaneae</taxon>
        <taxon>Solanum</taxon>
    </lineage>
</organism>
<protein>
    <submittedName>
        <fullName evidence="3">Putative ARM repeat superfamily protein-like</fullName>
    </submittedName>
</protein>
<dbReference type="InterPro" id="IPR000225">
    <property type="entry name" value="Armadillo"/>
</dbReference>
<accession>A0A0V0ISQ7</accession>
<dbReference type="EMBL" id="GEDG01002768">
    <property type="protein sequence ID" value="JAP35628.1"/>
    <property type="molecule type" value="Transcribed_RNA"/>
</dbReference>